<keyword evidence="1" id="KW-0472">Membrane</keyword>
<evidence type="ECO:0000313" key="2">
    <source>
        <dbReference type="EMBL" id="SVC78932.1"/>
    </source>
</evidence>
<dbReference type="EMBL" id="UINC01111026">
    <property type="protein sequence ID" value="SVC78932.1"/>
    <property type="molecule type" value="Genomic_DNA"/>
</dbReference>
<proteinExistence type="predicted"/>
<gene>
    <name evidence="2" type="ORF">METZ01_LOCUS331786</name>
</gene>
<dbReference type="AlphaFoldDB" id="A0A382Q3A9"/>
<keyword evidence="1" id="KW-0812">Transmembrane</keyword>
<organism evidence="2">
    <name type="scientific">marine metagenome</name>
    <dbReference type="NCBI Taxonomy" id="408172"/>
    <lineage>
        <taxon>unclassified sequences</taxon>
        <taxon>metagenomes</taxon>
        <taxon>ecological metagenomes</taxon>
    </lineage>
</organism>
<protein>
    <submittedName>
        <fullName evidence="2">Uncharacterized protein</fullName>
    </submittedName>
</protein>
<feature type="transmembrane region" description="Helical" evidence="1">
    <location>
        <begin position="7"/>
        <end position="26"/>
    </location>
</feature>
<feature type="non-terminal residue" evidence="2">
    <location>
        <position position="73"/>
    </location>
</feature>
<keyword evidence="1" id="KW-1133">Transmembrane helix</keyword>
<sequence length="73" mass="8550">MGFRFSIRLQLMVLSLFLFTIPYLGYNYVWELEQYLRNGQEQTMIGTARAVATALHERPALFDSQSAYLQDVR</sequence>
<accession>A0A382Q3A9</accession>
<evidence type="ECO:0000256" key="1">
    <source>
        <dbReference type="SAM" id="Phobius"/>
    </source>
</evidence>
<name>A0A382Q3A9_9ZZZZ</name>
<reference evidence="2" key="1">
    <citation type="submission" date="2018-05" db="EMBL/GenBank/DDBJ databases">
        <authorList>
            <person name="Lanie J.A."/>
            <person name="Ng W.-L."/>
            <person name="Kazmierczak K.M."/>
            <person name="Andrzejewski T.M."/>
            <person name="Davidsen T.M."/>
            <person name="Wayne K.J."/>
            <person name="Tettelin H."/>
            <person name="Glass J.I."/>
            <person name="Rusch D."/>
            <person name="Podicherti R."/>
            <person name="Tsui H.-C.T."/>
            <person name="Winkler M.E."/>
        </authorList>
    </citation>
    <scope>NUCLEOTIDE SEQUENCE</scope>
</reference>